<name>G5H7L9_9BACT</name>
<proteinExistence type="predicted"/>
<reference evidence="5 6" key="1">
    <citation type="submission" date="2011-08" db="EMBL/GenBank/DDBJ databases">
        <title>The Genome Sequence of Alistipes indistinctus YIT 12060.</title>
        <authorList>
            <consortium name="The Broad Institute Genome Sequencing Platform"/>
            <person name="Earl A."/>
            <person name="Ward D."/>
            <person name="Feldgarden M."/>
            <person name="Gevers D."/>
            <person name="Morotomi M."/>
            <person name="Young S.K."/>
            <person name="Zeng Q."/>
            <person name="Gargeya S."/>
            <person name="Fitzgerald M."/>
            <person name="Haas B."/>
            <person name="Abouelleil A."/>
            <person name="Alvarado L."/>
            <person name="Arachchi H.M."/>
            <person name="Berlin A."/>
            <person name="Brown A."/>
            <person name="Chapman S.B."/>
            <person name="Chen Z."/>
            <person name="Dunbar C."/>
            <person name="Freedman E."/>
            <person name="Gearin G."/>
            <person name="Gellesch M."/>
            <person name="Goldberg J."/>
            <person name="Griggs A."/>
            <person name="Gujja S."/>
            <person name="Heiman D."/>
            <person name="Howarth C."/>
            <person name="Larson L."/>
            <person name="Lui A."/>
            <person name="MacDonald P.J.P."/>
            <person name="Montmayeur A."/>
            <person name="Murphy C."/>
            <person name="Neiman D."/>
            <person name="Pearson M."/>
            <person name="Priest M."/>
            <person name="Roberts A."/>
            <person name="Saif S."/>
            <person name="Shea T."/>
            <person name="Shenoy N."/>
            <person name="Sisk P."/>
            <person name="Stolte C."/>
            <person name="Sykes S."/>
            <person name="Wortman J."/>
            <person name="Nusbaum C."/>
            <person name="Birren B."/>
        </authorList>
    </citation>
    <scope>NUCLEOTIDE SEQUENCE [LARGE SCALE GENOMIC DNA]</scope>
    <source>
        <strain evidence="5 6">YIT 12060</strain>
    </source>
</reference>
<dbReference type="HOGENOM" id="CLU_051012_0_0_10"/>
<dbReference type="Gene3D" id="2.60.40.380">
    <property type="entry name" value="Purple acid phosphatase-like, N-terminal"/>
    <property type="match status" value="1"/>
</dbReference>
<accession>G5H7L9</accession>
<dbReference type="STRING" id="742725.HMPREF9450_01062"/>
<feature type="chain" id="PRO_5003477877" description="Calcineurin-like phosphoesterase domain-containing protein" evidence="2">
    <location>
        <begin position="21"/>
        <end position="391"/>
    </location>
</feature>
<dbReference type="Pfam" id="PF00149">
    <property type="entry name" value="Metallophos"/>
    <property type="match status" value="1"/>
</dbReference>
<feature type="domain" description="Purple acid phosphatase N-terminal" evidence="4">
    <location>
        <begin position="36"/>
        <end position="109"/>
    </location>
</feature>
<dbReference type="InterPro" id="IPR029052">
    <property type="entry name" value="Metallo-depent_PP-like"/>
</dbReference>
<dbReference type="PANTHER" id="PTHR45867:SF3">
    <property type="entry name" value="ACID PHOSPHATASE TYPE 7"/>
    <property type="match status" value="1"/>
</dbReference>
<feature type="signal peptide" evidence="2">
    <location>
        <begin position="1"/>
        <end position="20"/>
    </location>
</feature>
<dbReference type="InterPro" id="IPR004843">
    <property type="entry name" value="Calcineurin-like_PHP"/>
</dbReference>
<feature type="domain" description="Calcineurin-like phosphoesterase" evidence="3">
    <location>
        <begin position="147"/>
        <end position="338"/>
    </location>
</feature>
<dbReference type="eggNOG" id="COG1409">
    <property type="taxonomic scope" value="Bacteria"/>
</dbReference>
<dbReference type="EMBL" id="ADLD01000009">
    <property type="protein sequence ID" value="EHB92858.1"/>
    <property type="molecule type" value="Genomic_DNA"/>
</dbReference>
<dbReference type="RefSeq" id="WP_009133868.1">
    <property type="nucleotide sequence ID" value="NZ_CP102250.1"/>
</dbReference>
<keyword evidence="6" id="KW-1185">Reference proteome</keyword>
<dbReference type="InterPro" id="IPR015914">
    <property type="entry name" value="PAPs_N"/>
</dbReference>
<dbReference type="SUPFAM" id="SSF56300">
    <property type="entry name" value="Metallo-dependent phosphatases"/>
    <property type="match status" value="1"/>
</dbReference>
<dbReference type="GO" id="GO:0046872">
    <property type="term" value="F:metal ion binding"/>
    <property type="evidence" value="ECO:0007669"/>
    <property type="project" value="InterPro"/>
</dbReference>
<dbReference type="GeneID" id="92815916"/>
<dbReference type="Gene3D" id="3.60.21.10">
    <property type="match status" value="1"/>
</dbReference>
<evidence type="ECO:0000259" key="3">
    <source>
        <dbReference type="Pfam" id="PF00149"/>
    </source>
</evidence>
<dbReference type="Pfam" id="PF16656">
    <property type="entry name" value="Pur_ac_phosph_N"/>
    <property type="match status" value="1"/>
</dbReference>
<dbReference type="PANTHER" id="PTHR45867">
    <property type="entry name" value="PURPLE ACID PHOSPHATASE"/>
    <property type="match status" value="1"/>
</dbReference>
<dbReference type="SUPFAM" id="SSF49363">
    <property type="entry name" value="Purple acid phosphatase, N-terminal domain"/>
    <property type="match status" value="1"/>
</dbReference>
<dbReference type="InterPro" id="IPR008963">
    <property type="entry name" value="Purple_acid_Pase-like_N"/>
</dbReference>
<evidence type="ECO:0000313" key="6">
    <source>
        <dbReference type="Proteomes" id="UP000006008"/>
    </source>
</evidence>
<evidence type="ECO:0000259" key="4">
    <source>
        <dbReference type="Pfam" id="PF16656"/>
    </source>
</evidence>
<sequence length="391" mass="44353">MIRKALLLLSGLVMWFGAAAQSDDFKITGGPYLQMLGEHEVTIVWATNRDAVSWVEIAPDNDEHFYATERPKFFQTDMGRKVVGTLHRVHVTGLEKGTTYRYRIYSKEVTAQTDYYVQYGKTAASNVYDVKPFYFTTFDNDKKSVSFTVVNDIHGNNAMLAALTDNVRKDKNDFVLFNGDMVTTFASGQQIFDGFLTTAVKSFASEIPFFYARGNHETRGLFFAHYRDYFPSPTGQTYYSFQAGPVFFIVLDGGEDKPDSDIEYNGLGGFDTYRAQEAEWLKETLNSDACKNAAYRVVVIHIPPGYSAWYGPIESKRLFVPLLNEAKIDLMLCGHLHKHLYVPAGENGCNFPVLINSNVEGAYIHAGEKEMEVTVKDKDHKVLHNWKYPRK</sequence>
<organism evidence="5 6">
    <name type="scientific">Alistipes indistinctus YIT 12060</name>
    <dbReference type="NCBI Taxonomy" id="742725"/>
    <lineage>
        <taxon>Bacteria</taxon>
        <taxon>Pseudomonadati</taxon>
        <taxon>Bacteroidota</taxon>
        <taxon>Bacteroidia</taxon>
        <taxon>Bacteroidales</taxon>
        <taxon>Rikenellaceae</taxon>
        <taxon>Alistipes</taxon>
    </lineage>
</organism>
<dbReference type="OrthoDB" id="596345at2"/>
<evidence type="ECO:0000256" key="1">
    <source>
        <dbReference type="ARBA" id="ARBA00022729"/>
    </source>
</evidence>
<dbReference type="GO" id="GO:0003993">
    <property type="term" value="F:acid phosphatase activity"/>
    <property type="evidence" value="ECO:0007669"/>
    <property type="project" value="InterPro"/>
</dbReference>
<evidence type="ECO:0008006" key="7">
    <source>
        <dbReference type="Google" id="ProtNLM"/>
    </source>
</evidence>
<evidence type="ECO:0000256" key="2">
    <source>
        <dbReference type="SAM" id="SignalP"/>
    </source>
</evidence>
<gene>
    <name evidence="5" type="ORF">HMPREF9450_01062</name>
</gene>
<dbReference type="PATRIC" id="fig|742725.3.peg.1122"/>
<dbReference type="Proteomes" id="UP000006008">
    <property type="component" value="Unassembled WGS sequence"/>
</dbReference>
<evidence type="ECO:0000313" key="5">
    <source>
        <dbReference type="EMBL" id="EHB92858.1"/>
    </source>
</evidence>
<protein>
    <recommendedName>
        <fullName evidence="7">Calcineurin-like phosphoesterase domain-containing protein</fullName>
    </recommendedName>
</protein>
<comment type="caution">
    <text evidence="5">The sequence shown here is derived from an EMBL/GenBank/DDBJ whole genome shotgun (WGS) entry which is preliminary data.</text>
</comment>
<dbReference type="AlphaFoldDB" id="G5H7L9"/>
<keyword evidence="1 2" id="KW-0732">Signal</keyword>